<evidence type="ECO:0000313" key="2">
    <source>
        <dbReference type="Proteomes" id="UP000838756"/>
    </source>
</evidence>
<sequence length="96" mass="10868">MGKPSNWERPLVQQWTATGNLAGYKYFDTRKRVVDFERANLVLRDRSLLLGDNASIIVTPGAELTDLSELINTIVNISCEEMVTRDSPPVMLRVLF</sequence>
<dbReference type="EMBL" id="CAKXAJ010008197">
    <property type="protein sequence ID" value="CAH2210740.1"/>
    <property type="molecule type" value="Genomic_DNA"/>
</dbReference>
<evidence type="ECO:0000313" key="1">
    <source>
        <dbReference type="EMBL" id="CAH2210740.1"/>
    </source>
</evidence>
<gene>
    <name evidence="1" type="primary">jg18543</name>
    <name evidence="1" type="ORF">PAEG_LOCUS2600</name>
</gene>
<dbReference type="Proteomes" id="UP000838756">
    <property type="component" value="Unassembled WGS sequence"/>
</dbReference>
<organism evidence="1 2">
    <name type="scientific">Pararge aegeria aegeria</name>
    <dbReference type="NCBI Taxonomy" id="348720"/>
    <lineage>
        <taxon>Eukaryota</taxon>
        <taxon>Metazoa</taxon>
        <taxon>Ecdysozoa</taxon>
        <taxon>Arthropoda</taxon>
        <taxon>Hexapoda</taxon>
        <taxon>Insecta</taxon>
        <taxon>Pterygota</taxon>
        <taxon>Neoptera</taxon>
        <taxon>Endopterygota</taxon>
        <taxon>Lepidoptera</taxon>
        <taxon>Glossata</taxon>
        <taxon>Ditrysia</taxon>
        <taxon>Papilionoidea</taxon>
        <taxon>Nymphalidae</taxon>
        <taxon>Satyrinae</taxon>
        <taxon>Satyrini</taxon>
        <taxon>Parargina</taxon>
        <taxon>Pararge</taxon>
    </lineage>
</organism>
<keyword evidence="2" id="KW-1185">Reference proteome</keyword>
<protein>
    <submittedName>
        <fullName evidence="1">Jg18543 protein</fullName>
    </submittedName>
</protein>
<name>A0A8S4QJ94_9NEOP</name>
<reference evidence="1" key="1">
    <citation type="submission" date="2022-03" db="EMBL/GenBank/DDBJ databases">
        <authorList>
            <person name="Lindestad O."/>
        </authorList>
    </citation>
    <scope>NUCLEOTIDE SEQUENCE</scope>
</reference>
<dbReference type="AlphaFoldDB" id="A0A8S4QJ94"/>
<proteinExistence type="predicted"/>
<accession>A0A8S4QJ94</accession>
<comment type="caution">
    <text evidence="1">The sequence shown here is derived from an EMBL/GenBank/DDBJ whole genome shotgun (WGS) entry which is preliminary data.</text>
</comment>